<dbReference type="KEGG" id="npy:NPRO_14830"/>
<evidence type="ECO:0000313" key="1">
    <source>
        <dbReference type="EMBL" id="BBO23888.1"/>
    </source>
</evidence>
<sequence length="265" mass="29492">MPSVGFSPIISRIFARHFKPGSTGFTFKRQEIIDTAAELKLKLAKNVGDVVYTFRFRKELPKSINDSAPKGSEWIINVAGSGQYRFELVSDAWIKPGEGRVVIKVPDATPAIIAEHALSDEQALLAILRYNRLIDTFLRATCYSLQSHLRTQVKDMGQIEVDELYLGVDRRGVQYVIPVQAKGGKDKLGIVQVRQDVAFCRERFPNLVCRPVAAQFMKGNVVALMELVDDGGKILVANETHFRLVPAGEISSQDLDRYRAAGEDA</sequence>
<name>A0A809RB77_9BACT</name>
<organism evidence="1 2">
    <name type="scientific">Candidatus Nitrosymbiomonas proteolyticus</name>
    <dbReference type="NCBI Taxonomy" id="2608984"/>
    <lineage>
        <taxon>Bacteria</taxon>
        <taxon>Bacillati</taxon>
        <taxon>Armatimonadota</taxon>
        <taxon>Armatimonadota incertae sedis</taxon>
        <taxon>Candidatus Nitrosymbiomonas</taxon>
    </lineage>
</organism>
<evidence type="ECO:0008006" key="3">
    <source>
        <dbReference type="Google" id="ProtNLM"/>
    </source>
</evidence>
<proteinExistence type="predicted"/>
<dbReference type="Proteomes" id="UP000662873">
    <property type="component" value="Chromosome"/>
</dbReference>
<dbReference type="AlphaFoldDB" id="A0A809RB77"/>
<gene>
    <name evidence="1" type="ORF">NPRO_14830</name>
</gene>
<accession>A0A809RB77</accession>
<reference evidence="1" key="1">
    <citation type="journal article" name="DNA Res.">
        <title>The physiological potential of anammox bacteria as revealed by their core genome structure.</title>
        <authorList>
            <person name="Okubo T."/>
            <person name="Toyoda A."/>
            <person name="Fukuhara K."/>
            <person name="Uchiyama I."/>
            <person name="Harigaya Y."/>
            <person name="Kuroiwa M."/>
            <person name="Suzuki T."/>
            <person name="Murakami Y."/>
            <person name="Suwa Y."/>
            <person name="Takami H."/>
        </authorList>
    </citation>
    <scope>NUCLEOTIDE SEQUENCE</scope>
    <source>
        <strain evidence="1">317325-2</strain>
    </source>
</reference>
<dbReference type="EMBL" id="AP021858">
    <property type="protein sequence ID" value="BBO23888.1"/>
    <property type="molecule type" value="Genomic_DNA"/>
</dbReference>
<protein>
    <recommendedName>
        <fullName evidence="3">Endonuclease</fullName>
    </recommendedName>
</protein>
<evidence type="ECO:0000313" key="2">
    <source>
        <dbReference type="Proteomes" id="UP000662873"/>
    </source>
</evidence>